<reference evidence="2" key="1">
    <citation type="submission" date="2019-03" db="EMBL/GenBank/DDBJ databases">
        <title>Single cell metagenomics reveals metabolic interactions within the superorganism composed of flagellate Streblomastix strix and complex community of Bacteroidetes bacteria on its surface.</title>
        <authorList>
            <person name="Treitli S.C."/>
            <person name="Kolisko M."/>
            <person name="Husnik F."/>
            <person name="Keeling P."/>
            <person name="Hampl V."/>
        </authorList>
    </citation>
    <scope>NUCLEOTIDE SEQUENCE</scope>
    <source>
        <strain evidence="2">STM</strain>
    </source>
</reference>
<dbReference type="AlphaFoldDB" id="A0A5J4RVJ0"/>
<gene>
    <name evidence="2" type="ORF">EZS27_014105</name>
</gene>
<feature type="compositionally biased region" description="Basic residues" evidence="1">
    <location>
        <begin position="17"/>
        <end position="26"/>
    </location>
</feature>
<accession>A0A5J4RVJ0</accession>
<protein>
    <submittedName>
        <fullName evidence="2">Uncharacterized protein</fullName>
    </submittedName>
</protein>
<name>A0A5J4RVJ0_9ZZZZ</name>
<sequence>TQSYNSISEILNLEKTKQRKRGGKKR</sequence>
<feature type="region of interest" description="Disordered" evidence="1">
    <location>
        <begin position="1"/>
        <end position="26"/>
    </location>
</feature>
<evidence type="ECO:0000313" key="2">
    <source>
        <dbReference type="EMBL" id="KAA6337854.1"/>
    </source>
</evidence>
<dbReference type="EMBL" id="SNRY01000666">
    <property type="protein sequence ID" value="KAA6337854.1"/>
    <property type="molecule type" value="Genomic_DNA"/>
</dbReference>
<organism evidence="2">
    <name type="scientific">termite gut metagenome</name>
    <dbReference type="NCBI Taxonomy" id="433724"/>
    <lineage>
        <taxon>unclassified sequences</taxon>
        <taxon>metagenomes</taxon>
        <taxon>organismal metagenomes</taxon>
    </lineage>
</organism>
<comment type="caution">
    <text evidence="2">The sequence shown here is derived from an EMBL/GenBank/DDBJ whole genome shotgun (WGS) entry which is preliminary data.</text>
</comment>
<proteinExistence type="predicted"/>
<feature type="non-terminal residue" evidence="2">
    <location>
        <position position="1"/>
    </location>
</feature>
<evidence type="ECO:0000256" key="1">
    <source>
        <dbReference type="SAM" id="MobiDB-lite"/>
    </source>
</evidence>